<keyword evidence="2" id="KW-1185">Reference proteome</keyword>
<evidence type="ECO:0000313" key="2">
    <source>
        <dbReference type="Proteomes" id="UP001569428"/>
    </source>
</evidence>
<accession>A0ABV4NTT7</accession>
<organism evidence="1 2">
    <name type="scientific">Microbulbifer epialgicus</name>
    <dbReference type="NCBI Taxonomy" id="393907"/>
    <lineage>
        <taxon>Bacteria</taxon>
        <taxon>Pseudomonadati</taxon>
        <taxon>Pseudomonadota</taxon>
        <taxon>Gammaproteobacteria</taxon>
        <taxon>Cellvibrionales</taxon>
        <taxon>Microbulbiferaceae</taxon>
        <taxon>Microbulbifer</taxon>
    </lineage>
</organism>
<proteinExistence type="predicted"/>
<dbReference type="RefSeq" id="WP_371837133.1">
    <property type="nucleotide sequence ID" value="NZ_JBGMEK010000001.1"/>
</dbReference>
<protein>
    <submittedName>
        <fullName evidence="1">Uncharacterized protein</fullName>
    </submittedName>
</protein>
<sequence>MTKPFIATGMIQAALIKAGMPPRSIELRDPDLRDDDSENPDIIRLVDDYYLAIEVNHPETPMEFSVTLNESMYSGGDVLSGSWVVDGMLAESLLPVIEAVKSL</sequence>
<comment type="caution">
    <text evidence="1">The sequence shown here is derived from an EMBL/GenBank/DDBJ whole genome shotgun (WGS) entry which is preliminary data.</text>
</comment>
<dbReference type="EMBL" id="JBGMEK010000001">
    <property type="protein sequence ID" value="MFA0809516.1"/>
    <property type="molecule type" value="Genomic_DNA"/>
</dbReference>
<name>A0ABV4NTT7_9GAMM</name>
<gene>
    <name evidence="1" type="ORF">ACCI49_01170</name>
</gene>
<dbReference type="Proteomes" id="UP001569428">
    <property type="component" value="Unassembled WGS sequence"/>
</dbReference>
<evidence type="ECO:0000313" key="1">
    <source>
        <dbReference type="EMBL" id="MFA0809516.1"/>
    </source>
</evidence>
<reference evidence="1 2" key="1">
    <citation type="submission" date="2024-08" db="EMBL/GenBank/DDBJ databases">
        <authorList>
            <person name="Ishaq N."/>
        </authorList>
    </citation>
    <scope>NUCLEOTIDE SEQUENCE [LARGE SCALE GENOMIC DNA]</scope>
    <source>
        <strain evidence="1 2">DSM 18651</strain>
    </source>
</reference>